<dbReference type="GeneID" id="66054889"/>
<reference evidence="1 2" key="1">
    <citation type="journal article" date="2007" name="Science">
        <title>The Chlamydomonas genome reveals the evolution of key animal and plant functions.</title>
        <authorList>
            <person name="Merchant S.S."/>
            <person name="Prochnik S.E."/>
            <person name="Vallon O."/>
            <person name="Harris E.H."/>
            <person name="Karpowicz S.J."/>
            <person name="Witman G.B."/>
            <person name="Terry A."/>
            <person name="Salamov A."/>
            <person name="Fritz-Laylin L.K."/>
            <person name="Marechal-Drouard L."/>
            <person name="Marshall W.F."/>
            <person name="Qu L.H."/>
            <person name="Nelson D.R."/>
            <person name="Sanderfoot A.A."/>
            <person name="Spalding M.H."/>
            <person name="Kapitonov V.V."/>
            <person name="Ren Q."/>
            <person name="Ferris P."/>
            <person name="Lindquist E."/>
            <person name="Shapiro H."/>
            <person name="Lucas S.M."/>
            <person name="Grimwood J."/>
            <person name="Schmutz J."/>
            <person name="Cardol P."/>
            <person name="Cerutti H."/>
            <person name="Chanfreau G."/>
            <person name="Chen C.L."/>
            <person name="Cognat V."/>
            <person name="Croft M.T."/>
            <person name="Dent R."/>
            <person name="Dutcher S."/>
            <person name="Fernandez E."/>
            <person name="Fukuzawa H."/>
            <person name="Gonzalez-Ballester D."/>
            <person name="Gonzalez-Halphen D."/>
            <person name="Hallmann A."/>
            <person name="Hanikenne M."/>
            <person name="Hippler M."/>
            <person name="Inwood W."/>
            <person name="Jabbari K."/>
            <person name="Kalanon M."/>
            <person name="Kuras R."/>
            <person name="Lefebvre P.A."/>
            <person name="Lemaire S.D."/>
            <person name="Lobanov A.V."/>
            <person name="Lohr M."/>
            <person name="Manuell A."/>
            <person name="Meier I."/>
            <person name="Mets L."/>
            <person name="Mittag M."/>
            <person name="Mittelmeier T."/>
            <person name="Moroney J.V."/>
            <person name="Moseley J."/>
            <person name="Napoli C."/>
            <person name="Nedelcu A.M."/>
            <person name="Niyogi K."/>
            <person name="Novoselov S.V."/>
            <person name="Paulsen I.T."/>
            <person name="Pazour G."/>
            <person name="Purton S."/>
            <person name="Ral J.P."/>
            <person name="Riano-Pachon D.M."/>
            <person name="Riekhof W."/>
            <person name="Rymarquis L."/>
            <person name="Schroda M."/>
            <person name="Stern D."/>
            <person name="Umen J."/>
            <person name="Willows R."/>
            <person name="Wilson N."/>
            <person name="Zimmer S.L."/>
            <person name="Allmer J."/>
            <person name="Balk J."/>
            <person name="Bisova K."/>
            <person name="Chen C.J."/>
            <person name="Elias M."/>
            <person name="Gendler K."/>
            <person name="Hauser C."/>
            <person name="Lamb M.R."/>
            <person name="Ledford H."/>
            <person name="Long J.C."/>
            <person name="Minagawa J."/>
            <person name="Page M.D."/>
            <person name="Pan J."/>
            <person name="Pootakham W."/>
            <person name="Roje S."/>
            <person name="Rose A."/>
            <person name="Stahlberg E."/>
            <person name="Terauchi A.M."/>
            <person name="Yang P."/>
            <person name="Ball S."/>
            <person name="Bowler C."/>
            <person name="Dieckmann C.L."/>
            <person name="Gladyshev V.N."/>
            <person name="Green P."/>
            <person name="Jorgensen R."/>
            <person name="Mayfield S."/>
            <person name="Mueller-Roeber B."/>
            <person name="Rajamani S."/>
            <person name="Sayre R.T."/>
            <person name="Brokstein P."/>
            <person name="Dubchak I."/>
            <person name="Goodstein D."/>
            <person name="Hornick L."/>
            <person name="Huang Y.W."/>
            <person name="Jhaveri J."/>
            <person name="Luo Y."/>
            <person name="Martinez D."/>
            <person name="Ngau W.C."/>
            <person name="Otillar B."/>
            <person name="Poliakov A."/>
            <person name="Porter A."/>
            <person name="Szajkowski L."/>
            <person name="Werner G."/>
            <person name="Zhou K."/>
            <person name="Grigoriev I.V."/>
            <person name="Rokhsar D.S."/>
            <person name="Grossman A.R."/>
        </authorList>
    </citation>
    <scope>NUCLEOTIDE SEQUENCE [LARGE SCALE GENOMIC DNA]</scope>
    <source>
        <strain evidence="2">CC-503</strain>
    </source>
</reference>
<evidence type="ECO:0000313" key="2">
    <source>
        <dbReference type="Proteomes" id="UP000006906"/>
    </source>
</evidence>
<dbReference type="AlphaFoldDB" id="A0A2K3DFP0"/>
<dbReference type="RefSeq" id="XP_042921575.1">
    <property type="nucleotide sequence ID" value="XM_043066279.1"/>
</dbReference>
<protein>
    <submittedName>
        <fullName evidence="1">Uncharacterized protein</fullName>
    </submittedName>
</protein>
<gene>
    <name evidence="1" type="ORF">CHLRE_09g411666v5</name>
</gene>
<dbReference type="EMBL" id="CM008970">
    <property type="protein sequence ID" value="PNW79342.1"/>
    <property type="molecule type" value="Genomic_DNA"/>
</dbReference>
<sequence length="60" mass="6661">MRCLPLAAGWIGAATFMAWPAAAARAGLHLLALAYTCDRWRTCVCMRACTRLEYLQRACL</sequence>
<organism evidence="1 2">
    <name type="scientific">Chlamydomonas reinhardtii</name>
    <name type="common">Chlamydomonas smithii</name>
    <dbReference type="NCBI Taxonomy" id="3055"/>
    <lineage>
        <taxon>Eukaryota</taxon>
        <taxon>Viridiplantae</taxon>
        <taxon>Chlorophyta</taxon>
        <taxon>core chlorophytes</taxon>
        <taxon>Chlorophyceae</taxon>
        <taxon>CS clade</taxon>
        <taxon>Chlamydomonadales</taxon>
        <taxon>Chlamydomonadaceae</taxon>
        <taxon>Chlamydomonas</taxon>
    </lineage>
</organism>
<accession>A0A2K3DFP0</accession>
<dbReference type="Proteomes" id="UP000006906">
    <property type="component" value="Chromosome 9"/>
</dbReference>
<keyword evidence="2" id="KW-1185">Reference proteome</keyword>
<evidence type="ECO:0000313" key="1">
    <source>
        <dbReference type="EMBL" id="PNW79342.1"/>
    </source>
</evidence>
<proteinExistence type="predicted"/>
<dbReference type="Gramene" id="PNW79342">
    <property type="protein sequence ID" value="PNW79342"/>
    <property type="gene ID" value="CHLRE_09g411666v5"/>
</dbReference>
<dbReference type="InParanoid" id="A0A2K3DFP0"/>
<dbReference type="KEGG" id="cre:CHLRE_09g411666v5"/>
<name>A0A2K3DFP0_CHLRE</name>